<dbReference type="AlphaFoldDB" id="A0AAX6HTB9"/>
<accession>A0AAX6HTB9</accession>
<evidence type="ECO:0000313" key="3">
    <source>
        <dbReference type="Proteomes" id="UP001140949"/>
    </source>
</evidence>
<keyword evidence="3" id="KW-1185">Reference proteome</keyword>
<organism evidence="2 3">
    <name type="scientific">Iris pallida</name>
    <name type="common">Sweet iris</name>
    <dbReference type="NCBI Taxonomy" id="29817"/>
    <lineage>
        <taxon>Eukaryota</taxon>
        <taxon>Viridiplantae</taxon>
        <taxon>Streptophyta</taxon>
        <taxon>Embryophyta</taxon>
        <taxon>Tracheophyta</taxon>
        <taxon>Spermatophyta</taxon>
        <taxon>Magnoliopsida</taxon>
        <taxon>Liliopsida</taxon>
        <taxon>Asparagales</taxon>
        <taxon>Iridaceae</taxon>
        <taxon>Iridoideae</taxon>
        <taxon>Irideae</taxon>
        <taxon>Iris</taxon>
    </lineage>
</organism>
<reference evidence="2" key="2">
    <citation type="submission" date="2023-04" db="EMBL/GenBank/DDBJ databases">
        <authorList>
            <person name="Bruccoleri R.E."/>
            <person name="Oakeley E.J."/>
            <person name="Faust A.-M."/>
            <person name="Dessus-Babus S."/>
            <person name="Altorfer M."/>
            <person name="Burckhardt D."/>
            <person name="Oertli M."/>
            <person name="Naumann U."/>
            <person name="Petersen F."/>
            <person name="Wong J."/>
        </authorList>
    </citation>
    <scope>NUCLEOTIDE SEQUENCE</scope>
    <source>
        <strain evidence="2">GSM-AAB239-AS_SAM_17_03QT</strain>
        <tissue evidence="2">Leaf</tissue>
    </source>
</reference>
<protein>
    <submittedName>
        <fullName evidence="2">Uncharacterized protein</fullName>
    </submittedName>
</protein>
<sequence>MDACSWNAAIGFCFLWIRRTVSEPYP</sequence>
<dbReference type="Proteomes" id="UP001140949">
    <property type="component" value="Unassembled WGS sequence"/>
</dbReference>
<gene>
    <name evidence="2" type="ORF">M6B38_117375</name>
    <name evidence="1" type="ORF">M6B38_135995</name>
</gene>
<name>A0AAX6HTB9_IRIPA</name>
<evidence type="ECO:0000313" key="1">
    <source>
        <dbReference type="EMBL" id="KAJ6815329.1"/>
    </source>
</evidence>
<dbReference type="EMBL" id="JANAVB010007000">
    <property type="protein sequence ID" value="KAJ6843734.1"/>
    <property type="molecule type" value="Genomic_DNA"/>
</dbReference>
<evidence type="ECO:0000313" key="2">
    <source>
        <dbReference type="EMBL" id="KAJ6843734.1"/>
    </source>
</evidence>
<comment type="caution">
    <text evidence="2">The sequence shown here is derived from an EMBL/GenBank/DDBJ whole genome shotgun (WGS) entry which is preliminary data.</text>
</comment>
<reference evidence="2" key="1">
    <citation type="journal article" date="2023" name="GigaByte">
        <title>Genome assembly of the bearded iris, Iris pallida Lam.</title>
        <authorList>
            <person name="Bruccoleri R.E."/>
            <person name="Oakeley E.J."/>
            <person name="Faust A.M.E."/>
            <person name="Altorfer M."/>
            <person name="Dessus-Babus S."/>
            <person name="Burckhardt D."/>
            <person name="Oertli M."/>
            <person name="Naumann U."/>
            <person name="Petersen F."/>
            <person name="Wong J."/>
        </authorList>
    </citation>
    <scope>NUCLEOTIDE SEQUENCE</scope>
    <source>
        <strain evidence="2">GSM-AAB239-AS_SAM_17_03QT</strain>
    </source>
</reference>
<dbReference type="EMBL" id="JANAVB010029032">
    <property type="protein sequence ID" value="KAJ6815329.1"/>
    <property type="molecule type" value="Genomic_DNA"/>
</dbReference>
<proteinExistence type="predicted"/>